<feature type="region of interest" description="Disordered" evidence="5">
    <location>
        <begin position="22"/>
        <end position="62"/>
    </location>
</feature>
<sequence>MSSSLTAFAYIENVDRVISSLYQSDKGDDTESGTGSNEEDQWEWEDESHDLKSEEDEKQVEEKDVQSNWLQDCCVGISPCEDLIAFGREDRLVILTAKWDRQATSEPKTKFQISWTGQLALEEGECISGLLCLPLASQHKSSQGFPDWTCIVAGFTSGYVRFYLQDGSLLLHQLLHEDPVLKLKCETWQPGVSHTDFEQVEELAILYPSALVLLDGFSLYQSLRGCRNQLARAQASGTSESIKPPPLAYKKWNFKGQKNITDIASCGTVTSSLFDHLQTASFMGGCDSSIRATPPAMSQFVTSGTDPFIGIYSALEGGTHPLISEVAFEVATKLTSAVLSKLSVASGWLGWSGNKPDTKQAQDKSKNKPKVEKGTSLPLRFSISDQRREGTSITLSPDGRLAATTDEFGRVMLISMTEGIVLRTWKGYRDAECAWIPVQEDHTDDGSEHAQSRRTALFLIIYAPKRGILEVWTTEYGPRAAAFNVGRDSRFFYIGHHILGLSHVMSQTNEASGNPLRCILLQASGNIRILTVPFHCALSDKYSRRVRDLHLLKKLSAVLDQVKHEEVLKGRALEKLQTSVLEILTSIQVPVLLQQGLQCVLSTVGIPVSLLEKAVTSVSQNISKKPNVSDDHEHEDDCDIQALVDFTKVQEQIINMYTTLCEEKKDSASKEDVDETEIIDNEETVKWLASFLSLTRSEAGVLLQSLENYWELVSETQNLTEKASTSCEMTITKFLSCFEVVTISQKRSENEATTSSTEERSLRVRKNLSSETLAKLGNFLYEDTFNGSLSLEKLCLILDSSNILPTDFLDLLMLYWLSQDRKHLMNLSALSSFHHLVSSISSMKGIQTRPSTESDAHPPITAWWEKLRHQLAESAVTSQTLSAAVCCRSVVLEKQLAAKKLELGDGQEDTKENADWVSVSLEMERWNLLVNQLEDILNLAVFCLTLETGKQSQPSEQPRDLSKCQRLLTNVNVLNILDRGQSCIPEIVAKCVVSHDIPPDCLGHRNCKKSSRSKTTNDEDRPEEIIEEPSTDQLLQGLPELRKRFPHSLAQDILWAHCVQEYLSQWSTNKEEPDFLQKAFNHAKCICDQRLRHGLCVLMWGKAKDSVSAITALTEKVGKAPKERLCVKTVEMGCTSLTKFLKFTRLILQFLAEISDDNFDENYQEIMFEIEDFWRTGETLPSTFLQEAIATEQSNQEFVALHYWFVSVLWLIMGLTMKSVKPVGLLGSKEKKMVFKKLSSPYETKDVEAGVVEERETFFHKSVSALVQLVSTDTSPPMSEQDLRETAADWSTAIYKLAEQVGVNIDPLKENYVCELCSVGLHKLAQEAFLTVHDKTKLSPKVLGIIGQRLAENLFECKDPSETARILSGIPMSVSTWLRKQERSKLRKKAASLHGVSELLAVILNGLSDNPKEHEIVTSIIEILKTLP</sequence>
<evidence type="ECO:0000256" key="4">
    <source>
        <dbReference type="ARBA" id="ARBA00022490"/>
    </source>
</evidence>
<dbReference type="InterPro" id="IPR036322">
    <property type="entry name" value="WD40_repeat_dom_sf"/>
</dbReference>
<dbReference type="GO" id="GO:0005096">
    <property type="term" value="F:GTPase activator activity"/>
    <property type="evidence" value="ECO:0007669"/>
    <property type="project" value="UniProtKB-KW"/>
</dbReference>
<dbReference type="PANTHER" id="PTHR12472:SF0">
    <property type="entry name" value="RAB3 GTPASE-ACTIVATING PROTEIN NON-CATALYTIC SUBUNIT"/>
    <property type="match status" value="1"/>
</dbReference>
<accession>A0A7D9DAL1</accession>
<evidence type="ECO:0000313" key="6">
    <source>
        <dbReference type="EMBL" id="CAB3980214.1"/>
    </source>
</evidence>
<feature type="compositionally biased region" description="Basic and acidic residues" evidence="5">
    <location>
        <begin position="356"/>
        <end position="373"/>
    </location>
</feature>
<keyword evidence="4" id="KW-0963">Cytoplasm</keyword>
<evidence type="ECO:0000256" key="2">
    <source>
        <dbReference type="ARBA" id="ARBA00008153"/>
    </source>
</evidence>
<evidence type="ECO:0000313" key="7">
    <source>
        <dbReference type="Proteomes" id="UP001152795"/>
    </source>
</evidence>
<comment type="similarity">
    <text evidence="2">Belongs to the Rab3-GAP regulatory subunit family.</text>
</comment>
<dbReference type="InterPro" id="IPR032839">
    <property type="entry name" value="RAB3GAP_N"/>
</dbReference>
<gene>
    <name evidence="6" type="ORF">PACLA_8A073821</name>
</gene>
<dbReference type="SUPFAM" id="SSF50978">
    <property type="entry name" value="WD40 repeat-like"/>
    <property type="match status" value="1"/>
</dbReference>
<dbReference type="PANTHER" id="PTHR12472">
    <property type="entry name" value="RAB3-GAP REGULATORY DOMAIN"/>
    <property type="match status" value="1"/>
</dbReference>
<name>A0A7D9DAL1_PARCT</name>
<dbReference type="Pfam" id="PF14656">
    <property type="entry name" value="RAB3GAP2_C"/>
    <property type="match status" value="1"/>
</dbReference>
<organism evidence="6 7">
    <name type="scientific">Paramuricea clavata</name>
    <name type="common">Red gorgonian</name>
    <name type="synonym">Violescent sea-whip</name>
    <dbReference type="NCBI Taxonomy" id="317549"/>
    <lineage>
        <taxon>Eukaryota</taxon>
        <taxon>Metazoa</taxon>
        <taxon>Cnidaria</taxon>
        <taxon>Anthozoa</taxon>
        <taxon>Octocorallia</taxon>
        <taxon>Malacalcyonacea</taxon>
        <taxon>Plexauridae</taxon>
        <taxon>Paramuricea</taxon>
    </lineage>
</organism>
<evidence type="ECO:0000256" key="5">
    <source>
        <dbReference type="SAM" id="MobiDB-lite"/>
    </source>
</evidence>
<comment type="caution">
    <text evidence="6">The sequence shown here is derived from an EMBL/GenBank/DDBJ whole genome shotgun (WGS) entry which is preliminary data.</text>
</comment>
<dbReference type="OrthoDB" id="2019917at2759"/>
<evidence type="ECO:0000256" key="3">
    <source>
        <dbReference type="ARBA" id="ARBA00022468"/>
    </source>
</evidence>
<dbReference type="Proteomes" id="UP001152795">
    <property type="component" value="Unassembled WGS sequence"/>
</dbReference>
<dbReference type="EMBL" id="CACRXK020000270">
    <property type="protein sequence ID" value="CAB3980214.1"/>
    <property type="molecule type" value="Genomic_DNA"/>
</dbReference>
<proteinExistence type="inferred from homology"/>
<dbReference type="GO" id="GO:0005737">
    <property type="term" value="C:cytoplasm"/>
    <property type="evidence" value="ECO:0007669"/>
    <property type="project" value="UniProtKB-SubCell"/>
</dbReference>
<keyword evidence="7" id="KW-1185">Reference proteome</keyword>
<feature type="region of interest" description="Disordered" evidence="5">
    <location>
        <begin position="353"/>
        <end position="373"/>
    </location>
</feature>
<feature type="compositionally biased region" description="Acidic residues" evidence="5">
    <location>
        <begin position="37"/>
        <end position="59"/>
    </location>
</feature>
<dbReference type="InterPro" id="IPR026059">
    <property type="entry name" value="Rab3GAP2"/>
</dbReference>
<evidence type="ECO:0000256" key="1">
    <source>
        <dbReference type="ARBA" id="ARBA00004496"/>
    </source>
</evidence>
<protein>
    <submittedName>
        <fullName evidence="6">Rab3 GTPase-activating non-catalytic subunit</fullName>
    </submittedName>
</protein>
<dbReference type="Pfam" id="PF14655">
    <property type="entry name" value="RAB3GAP2_N"/>
    <property type="match status" value="1"/>
</dbReference>
<dbReference type="InterPro" id="IPR029257">
    <property type="entry name" value="RAB3GAP2_C"/>
</dbReference>
<reference evidence="6" key="1">
    <citation type="submission" date="2020-04" db="EMBL/GenBank/DDBJ databases">
        <authorList>
            <person name="Alioto T."/>
            <person name="Alioto T."/>
            <person name="Gomez Garrido J."/>
        </authorList>
    </citation>
    <scope>NUCLEOTIDE SEQUENCE</scope>
    <source>
        <strain evidence="6">A484AB</strain>
    </source>
</reference>
<comment type="subcellular location">
    <subcellularLocation>
        <location evidence="1">Cytoplasm</location>
    </subcellularLocation>
</comment>
<keyword evidence="3" id="KW-0343">GTPase activation</keyword>